<dbReference type="SUPFAM" id="SSF54695">
    <property type="entry name" value="POZ domain"/>
    <property type="match status" value="1"/>
</dbReference>
<name>D2VFG7_NAEGR</name>
<feature type="domain" description="BTB" evidence="3">
    <location>
        <begin position="592"/>
        <end position="652"/>
    </location>
</feature>
<dbReference type="PANTHER" id="PTHR46388:SF2">
    <property type="entry name" value="NHL REPEAT-CONTAINING PROTEIN 2"/>
    <property type="match status" value="1"/>
</dbReference>
<accession>D2VFG7</accession>
<dbReference type="InterPro" id="IPR011042">
    <property type="entry name" value="6-blade_b-propeller_TolB-like"/>
</dbReference>
<evidence type="ECO:0000313" key="4">
    <source>
        <dbReference type="EMBL" id="EFC44461.1"/>
    </source>
</evidence>
<dbReference type="CDD" id="cd18186">
    <property type="entry name" value="BTB_POZ_ZBTB_KLHL-like"/>
    <property type="match status" value="1"/>
</dbReference>
<dbReference type="RefSeq" id="XP_002677205.1">
    <property type="nucleotide sequence ID" value="XM_002677159.1"/>
</dbReference>
<feature type="region of interest" description="Disordered" evidence="2">
    <location>
        <begin position="56"/>
        <end position="84"/>
    </location>
</feature>
<dbReference type="InterPro" id="IPR056822">
    <property type="entry name" value="TEN_NHL"/>
</dbReference>
<dbReference type="Gene3D" id="3.30.710.10">
    <property type="entry name" value="Potassium Channel Kv1.1, Chain A"/>
    <property type="match status" value="1"/>
</dbReference>
<dbReference type="Proteomes" id="UP000006671">
    <property type="component" value="Unassembled WGS sequence"/>
</dbReference>
<keyword evidence="1" id="KW-0677">Repeat</keyword>
<dbReference type="InterPro" id="IPR001258">
    <property type="entry name" value="NHL_repeat"/>
</dbReference>
<dbReference type="SMART" id="SM00225">
    <property type="entry name" value="BTB"/>
    <property type="match status" value="1"/>
</dbReference>
<keyword evidence="5" id="KW-1185">Reference proteome</keyword>
<gene>
    <name evidence="4" type="ORF">NAEGRDRAFT_67621</name>
</gene>
<evidence type="ECO:0000313" key="5">
    <source>
        <dbReference type="Proteomes" id="UP000006671"/>
    </source>
</evidence>
<dbReference type="KEGG" id="ngr:NAEGRDRAFT_67621"/>
<dbReference type="Pfam" id="PF01436">
    <property type="entry name" value="NHL"/>
    <property type="match status" value="2"/>
</dbReference>
<dbReference type="VEuPathDB" id="AmoebaDB:NAEGRDRAFT_67621"/>
<dbReference type="InterPro" id="IPR000210">
    <property type="entry name" value="BTB/POZ_dom"/>
</dbReference>
<feature type="compositionally biased region" description="Polar residues" evidence="2">
    <location>
        <begin position="65"/>
        <end position="76"/>
    </location>
</feature>
<dbReference type="eggNOG" id="KOG2177">
    <property type="taxonomic scope" value="Eukaryota"/>
</dbReference>
<evidence type="ECO:0000259" key="3">
    <source>
        <dbReference type="PROSITE" id="PS50097"/>
    </source>
</evidence>
<reference evidence="4 5" key="1">
    <citation type="journal article" date="2010" name="Cell">
        <title>The genome of Naegleria gruberi illuminates early eukaryotic versatility.</title>
        <authorList>
            <person name="Fritz-Laylin L.K."/>
            <person name="Prochnik S.E."/>
            <person name="Ginger M.L."/>
            <person name="Dacks J.B."/>
            <person name="Carpenter M.L."/>
            <person name="Field M.C."/>
            <person name="Kuo A."/>
            <person name="Paredez A."/>
            <person name="Chapman J."/>
            <person name="Pham J."/>
            <person name="Shu S."/>
            <person name="Neupane R."/>
            <person name="Cipriano M."/>
            <person name="Mancuso J."/>
            <person name="Tu H."/>
            <person name="Salamov A."/>
            <person name="Lindquist E."/>
            <person name="Shapiro H."/>
            <person name="Lucas S."/>
            <person name="Grigoriev I.V."/>
            <person name="Cande W.Z."/>
            <person name="Fulton C."/>
            <person name="Rokhsar D.S."/>
            <person name="Dawson S.C."/>
        </authorList>
    </citation>
    <scope>NUCLEOTIDE SEQUENCE [LARGE SCALE GENOMIC DNA]</scope>
    <source>
        <strain evidence="4 5">NEG-M</strain>
    </source>
</reference>
<evidence type="ECO:0000256" key="2">
    <source>
        <dbReference type="SAM" id="MobiDB-lite"/>
    </source>
</evidence>
<dbReference type="OrthoDB" id="273823at2759"/>
<dbReference type="PANTHER" id="PTHR46388">
    <property type="entry name" value="NHL REPEAT-CONTAINING PROTEIN 2"/>
    <property type="match status" value="1"/>
</dbReference>
<protein>
    <submittedName>
        <fullName evidence="4">Predicted protein</fullName>
    </submittedName>
</protein>
<dbReference type="EMBL" id="GG738868">
    <property type="protein sequence ID" value="EFC44461.1"/>
    <property type="molecule type" value="Genomic_DNA"/>
</dbReference>
<dbReference type="Pfam" id="PF25021">
    <property type="entry name" value="TEN_NHL"/>
    <property type="match status" value="1"/>
</dbReference>
<proteinExistence type="predicted"/>
<dbReference type="GeneID" id="8848256"/>
<evidence type="ECO:0000256" key="1">
    <source>
        <dbReference type="ARBA" id="ARBA00022737"/>
    </source>
</evidence>
<dbReference type="InParanoid" id="D2VFG7"/>
<dbReference type="Pfam" id="PF00651">
    <property type="entry name" value="BTB"/>
    <property type="match status" value="1"/>
</dbReference>
<dbReference type="AlphaFoldDB" id="D2VFG7"/>
<dbReference type="PROSITE" id="PS50097">
    <property type="entry name" value="BTB"/>
    <property type="match status" value="1"/>
</dbReference>
<organism evidence="5">
    <name type="scientific">Naegleria gruberi</name>
    <name type="common">Amoeba</name>
    <dbReference type="NCBI Taxonomy" id="5762"/>
    <lineage>
        <taxon>Eukaryota</taxon>
        <taxon>Discoba</taxon>
        <taxon>Heterolobosea</taxon>
        <taxon>Tetramitia</taxon>
        <taxon>Eutetramitia</taxon>
        <taxon>Vahlkampfiidae</taxon>
        <taxon>Naegleria</taxon>
    </lineage>
</organism>
<dbReference type="Gene3D" id="2.120.10.30">
    <property type="entry name" value="TolB, C-terminal domain"/>
    <property type="match status" value="3"/>
</dbReference>
<dbReference type="STRING" id="5762.D2VFG7"/>
<sequence length="691" mass="77519">MTSLFARAATFRTLAPSSGLSILTNNVNNSSLAINDDITDEYEHTNTELNVSTISGIDHEGYGSDSESSSHLTPFNSPAGIALGERTPNGERELLVSDYGNHKIRRIKSGIITTIAGCGERGFNRDGCVATVSKLSYPTRIARCENGDLYIADRHNHRIRKVSAVDGSISTIAGTGREGYNGDGIPAIHADLYFPTGIAIDEREQELFISDYHNNRIRRVSLRNGLIHTVAGFGEKGYDGDGGFAFYARIRCPTGIAVNQRGDVYFSDSGNNVIRKISTCGIITTIAGTGEKGFNGDQMDALDVMLNGPSGIAISQEGEILFTDIYNNRICKINRDRTLVTIAGTTEEGYQDGPVRMAKFNNPSDIAIDNETGDVYVVDGGNNYIRKISTTKYLNSGGRMKKYYWDRVDNTNIQGVSYLIKMASPQFYESVLKCDILKKMSTTQHEIVQYLIDDIIYEPVKNWQDNYDPIDILSILGLFQGCEFIEMKKSLVKKIKKTCCQENIHFMMEKIEQYIEILPDNIILNQLFEYCICMAASFLRDSPQILQHSNILKHITLIAYKISERTTPNIHIQENASEKKNLSSLFNDKTSSDVTIIIGKEKFYCHKTVLSSNSHFFEELFKNKNNEKDTFYEMVECKDLKISEMIIKYCYDLLMISAIKSPPVKNSLLDYANLYGMRKLSDYCSLTLNKQ</sequence>
<dbReference type="SUPFAM" id="SSF101898">
    <property type="entry name" value="NHL repeat"/>
    <property type="match status" value="1"/>
</dbReference>
<dbReference type="InterPro" id="IPR011333">
    <property type="entry name" value="SKP1/BTB/POZ_sf"/>
</dbReference>